<gene>
    <name evidence="13" type="ORF">P5673_024153</name>
</gene>
<dbReference type="SMART" id="SM00506">
    <property type="entry name" value="A1pp"/>
    <property type="match status" value="1"/>
</dbReference>
<dbReference type="Gene3D" id="3.30.390.130">
    <property type="match status" value="1"/>
</dbReference>
<feature type="compositionally biased region" description="Basic and acidic residues" evidence="10">
    <location>
        <begin position="414"/>
        <end position="429"/>
    </location>
</feature>
<evidence type="ECO:0000313" key="14">
    <source>
        <dbReference type="Proteomes" id="UP001249851"/>
    </source>
</evidence>
<feature type="compositionally biased region" description="Basic and acidic residues" evidence="10">
    <location>
        <begin position="207"/>
        <end position="219"/>
    </location>
</feature>
<sequence>MASCLDERTVASVSIRRVKELSGNVDPEFFPRSVVVTEFKSSTTSEQLIIHFQRKQNGGGDIERITRSFKRQAAVITFHKPEVVTSVVQHKQEVDGMKLTVKRYADEDIKAEVFEVVSAELCLEYVQSLSREEIKGLLVEIESKIGLRWIESAESFVISGTLSQVEEAHKVLMKGVYLGNGIEVVSDQEIKNEEAPQLQETGSSQTNEERHEAMQKDVNQESAEPHLALASQPSPWLDRATDSHNDQGPPSESRVFEVLTFEVQPKILKVLAGAHKKELDDIEEQCLVTVPRAVEGNQISLKPSDGCCAEDYEKACNAFINLYQKTSEFFKAERFSLSSGTRKPDGRDAMSRMLKEVPEVLIERSRDQKHWEMYGEAGHLKKALHYLKRMGVEIEMESKAFKDGSEQAGRAKSKGAERSLNRDQSENPRGRVKLSVYKGDITSENADVIVSPSDNHLSHSGGVAKAIFYKGGKDVEDTSQDVIRKKHGGFLKDGEAIWTKPGNLSCKYVVHVAAPIWNTLGPKKSREILHRACLNSLLEAEKRKATSIALPAIGSGSLGMPKDVCAEVMCDTVREFVEQRITPKKTIADIRFVNNDDHSVQVFSKKLKVLFGYDSLGDFSRGGSTAFAPSRSVGDGFEGNFASSNQKTHQPGHSKVSLHTIGNDASRPVTQHPLSPGSSGDVNNQSFSASGRSLSHGISYSNALKKNTPGNDASRQKAQQPGAPDERRDNKDEECPICLNSFSNPRSLKCKHKFCSNCIQRALNVSNKCPVCQEPQGVLKGNQPPGEMTSRVASYSVPGYEGYGTVIIDYSFLPGIQGVEHPNPGKRYEGTHRQAYLPNTPEGREVLELLRRAFNARLVFTVGTSTTTGLQNQTTWNDIHHKTSRYGGPFQFGYPDPDYLRRVKEELAAKGIK</sequence>
<evidence type="ECO:0000259" key="11">
    <source>
        <dbReference type="PROSITE" id="PS50089"/>
    </source>
</evidence>
<dbReference type="InterPro" id="IPR001841">
    <property type="entry name" value="Znf_RING"/>
</dbReference>
<dbReference type="InterPro" id="IPR043472">
    <property type="entry name" value="Macro_dom-like"/>
</dbReference>
<evidence type="ECO:0000256" key="5">
    <source>
        <dbReference type="ARBA" id="ARBA00022723"/>
    </source>
</evidence>
<evidence type="ECO:0000256" key="6">
    <source>
        <dbReference type="ARBA" id="ARBA00022771"/>
    </source>
</evidence>
<dbReference type="Pfam" id="PF13923">
    <property type="entry name" value="zf-C3HC4_2"/>
    <property type="match status" value="1"/>
</dbReference>
<dbReference type="SUPFAM" id="SSF57850">
    <property type="entry name" value="RING/U-box"/>
    <property type="match status" value="1"/>
</dbReference>
<feature type="domain" description="RING-type" evidence="11">
    <location>
        <begin position="735"/>
        <end position="773"/>
    </location>
</feature>
<dbReference type="PROSITE" id="PS51154">
    <property type="entry name" value="MACRO"/>
    <property type="match status" value="1"/>
</dbReference>
<keyword evidence="9" id="KW-0963">Cytoplasm</keyword>
<dbReference type="InterPro" id="IPR017907">
    <property type="entry name" value="Znf_RING_CS"/>
</dbReference>
<feature type="region of interest" description="Disordered" evidence="10">
    <location>
        <begin position="190"/>
        <end position="252"/>
    </location>
</feature>
<feature type="region of interest" description="Disordered" evidence="10">
    <location>
        <begin position="638"/>
        <end position="732"/>
    </location>
</feature>
<dbReference type="GO" id="GO:0061630">
    <property type="term" value="F:ubiquitin protein ligase activity"/>
    <property type="evidence" value="ECO:0007669"/>
    <property type="project" value="UniProtKB-UniRule"/>
</dbReference>
<keyword evidence="5 9" id="KW-0479">Metal-binding</keyword>
<dbReference type="Gene3D" id="3.30.70.330">
    <property type="match status" value="1"/>
</dbReference>
<keyword evidence="4 9" id="KW-0808">Transferase</keyword>
<feature type="domain" description="Macro" evidence="12">
    <location>
        <begin position="421"/>
        <end position="611"/>
    </location>
</feature>
<dbReference type="GO" id="GO:0007219">
    <property type="term" value="P:Notch signaling pathway"/>
    <property type="evidence" value="ECO:0007669"/>
    <property type="project" value="InterPro"/>
</dbReference>
<comment type="caution">
    <text evidence="13">The sequence shown here is derived from an EMBL/GenBank/DDBJ whole genome shotgun (WGS) entry which is preliminary data.</text>
</comment>
<feature type="compositionally biased region" description="Polar residues" evidence="10">
    <location>
        <begin position="641"/>
        <end position="651"/>
    </location>
</feature>
<feature type="region of interest" description="Disordered" evidence="10">
    <location>
        <begin position="401"/>
        <end position="432"/>
    </location>
</feature>
<dbReference type="InterPro" id="IPR039396">
    <property type="entry name" value="Deltex_C"/>
</dbReference>
<dbReference type="CDD" id="cd09633">
    <property type="entry name" value="Deltex_C"/>
    <property type="match status" value="1"/>
</dbReference>
<dbReference type="Pfam" id="PF18102">
    <property type="entry name" value="DTC"/>
    <property type="match status" value="1"/>
</dbReference>
<comment type="similarity">
    <text evidence="3 9">Belongs to the Deltex family.</text>
</comment>
<keyword evidence="7 9" id="KW-0862">Zinc</keyword>
<reference evidence="13" key="1">
    <citation type="journal article" date="2023" name="G3 (Bethesda)">
        <title>Whole genome assembly and annotation of the endangered Caribbean coral Acropora cervicornis.</title>
        <authorList>
            <person name="Selwyn J.D."/>
            <person name="Vollmer S.V."/>
        </authorList>
    </citation>
    <scope>NUCLEOTIDE SEQUENCE</scope>
    <source>
        <strain evidence="13">K2</strain>
    </source>
</reference>
<dbReference type="GO" id="GO:0008270">
    <property type="term" value="F:zinc ion binding"/>
    <property type="evidence" value="ECO:0007669"/>
    <property type="project" value="UniProtKB-KW"/>
</dbReference>
<dbReference type="InterPro" id="IPR039398">
    <property type="entry name" value="Deltex_fam"/>
</dbReference>
<evidence type="ECO:0000256" key="2">
    <source>
        <dbReference type="ARBA" id="ARBA00004906"/>
    </source>
</evidence>
<evidence type="ECO:0000259" key="12">
    <source>
        <dbReference type="PROSITE" id="PS51154"/>
    </source>
</evidence>
<dbReference type="PANTHER" id="PTHR12622">
    <property type="entry name" value="DELTEX-RELATED"/>
    <property type="match status" value="1"/>
</dbReference>
<dbReference type="AlphaFoldDB" id="A0AAD9Q4L5"/>
<evidence type="ECO:0000256" key="10">
    <source>
        <dbReference type="SAM" id="MobiDB-lite"/>
    </source>
</evidence>
<dbReference type="EC" id="2.3.2.27" evidence="9"/>
<dbReference type="PROSITE" id="PS50089">
    <property type="entry name" value="ZF_RING_2"/>
    <property type="match status" value="1"/>
</dbReference>
<dbReference type="CDD" id="cd02907">
    <property type="entry name" value="Macro_Af1521_BAL-like"/>
    <property type="match status" value="1"/>
</dbReference>
<dbReference type="Proteomes" id="UP001249851">
    <property type="component" value="Unassembled WGS sequence"/>
</dbReference>
<evidence type="ECO:0000256" key="3">
    <source>
        <dbReference type="ARBA" id="ARBA00009413"/>
    </source>
</evidence>
<dbReference type="InterPro" id="IPR002589">
    <property type="entry name" value="Macro_dom"/>
</dbReference>
<evidence type="ECO:0000256" key="7">
    <source>
        <dbReference type="ARBA" id="ARBA00022833"/>
    </source>
</evidence>
<dbReference type="GO" id="GO:0005737">
    <property type="term" value="C:cytoplasm"/>
    <property type="evidence" value="ECO:0007669"/>
    <property type="project" value="UniProtKB-SubCell"/>
</dbReference>
<evidence type="ECO:0000256" key="8">
    <source>
        <dbReference type="PROSITE-ProRule" id="PRU00175"/>
    </source>
</evidence>
<dbReference type="Pfam" id="PF23085">
    <property type="entry name" value="RRM_PARP14_3"/>
    <property type="match status" value="1"/>
</dbReference>
<dbReference type="GO" id="GO:0016567">
    <property type="term" value="P:protein ubiquitination"/>
    <property type="evidence" value="ECO:0007669"/>
    <property type="project" value="UniProtKB-UniRule"/>
</dbReference>
<comment type="subcellular location">
    <subcellularLocation>
        <location evidence="9">Cytoplasm</location>
    </subcellularLocation>
</comment>
<dbReference type="InterPro" id="IPR039399">
    <property type="entry name" value="Deltex_C_sf"/>
</dbReference>
<evidence type="ECO:0000256" key="9">
    <source>
        <dbReference type="RuleBase" id="RU367105"/>
    </source>
</evidence>
<accession>A0AAD9Q4L5</accession>
<dbReference type="SMART" id="SM00184">
    <property type="entry name" value="RING"/>
    <property type="match status" value="1"/>
</dbReference>
<keyword evidence="14" id="KW-1185">Reference proteome</keyword>
<feature type="compositionally biased region" description="Polar residues" evidence="10">
    <location>
        <begin position="668"/>
        <end position="719"/>
    </location>
</feature>
<organism evidence="13 14">
    <name type="scientific">Acropora cervicornis</name>
    <name type="common">Staghorn coral</name>
    <dbReference type="NCBI Taxonomy" id="6130"/>
    <lineage>
        <taxon>Eukaryota</taxon>
        <taxon>Metazoa</taxon>
        <taxon>Cnidaria</taxon>
        <taxon>Anthozoa</taxon>
        <taxon>Hexacorallia</taxon>
        <taxon>Scleractinia</taxon>
        <taxon>Astrocoeniina</taxon>
        <taxon>Acroporidae</taxon>
        <taxon>Acropora</taxon>
    </lineage>
</organism>
<name>A0AAD9Q4L5_ACRCE</name>
<reference evidence="13" key="2">
    <citation type="journal article" date="2023" name="Science">
        <title>Genomic signatures of disease resistance in endangered staghorn corals.</title>
        <authorList>
            <person name="Vollmer S.V."/>
            <person name="Selwyn J.D."/>
            <person name="Despard B.A."/>
            <person name="Roesel C.L."/>
        </authorList>
    </citation>
    <scope>NUCLEOTIDE SEQUENCE</scope>
    <source>
        <strain evidence="13">K2</strain>
    </source>
</reference>
<keyword evidence="6 8" id="KW-0863">Zinc-finger</keyword>
<dbReference type="Gene3D" id="3.30.40.10">
    <property type="entry name" value="Zinc/RING finger domain, C3HC4 (zinc finger)"/>
    <property type="match status" value="1"/>
</dbReference>
<evidence type="ECO:0000256" key="1">
    <source>
        <dbReference type="ARBA" id="ARBA00000900"/>
    </source>
</evidence>
<evidence type="ECO:0000256" key="4">
    <source>
        <dbReference type="ARBA" id="ARBA00022679"/>
    </source>
</evidence>
<evidence type="ECO:0000313" key="13">
    <source>
        <dbReference type="EMBL" id="KAK2554439.1"/>
    </source>
</evidence>
<dbReference type="Pfam" id="PF01661">
    <property type="entry name" value="Macro"/>
    <property type="match status" value="1"/>
</dbReference>
<dbReference type="EMBL" id="JARQWQ010000070">
    <property type="protein sequence ID" value="KAK2554439.1"/>
    <property type="molecule type" value="Genomic_DNA"/>
</dbReference>
<dbReference type="InterPro" id="IPR012677">
    <property type="entry name" value="Nucleotide-bd_a/b_plait_sf"/>
</dbReference>
<comment type="catalytic activity">
    <reaction evidence="1 9">
        <text>S-ubiquitinyl-[E2 ubiquitin-conjugating enzyme]-L-cysteine + [acceptor protein]-L-lysine = [E2 ubiquitin-conjugating enzyme]-L-cysteine + N(6)-ubiquitinyl-[acceptor protein]-L-lysine.</text>
        <dbReference type="EC" id="2.3.2.27"/>
    </reaction>
</comment>
<proteinExistence type="inferred from homology"/>
<dbReference type="Gene3D" id="3.40.220.10">
    <property type="entry name" value="Leucine Aminopeptidase, subunit E, domain 1"/>
    <property type="match status" value="1"/>
</dbReference>
<dbReference type="SUPFAM" id="SSF52949">
    <property type="entry name" value="Macro domain-like"/>
    <property type="match status" value="1"/>
</dbReference>
<dbReference type="PROSITE" id="PS00518">
    <property type="entry name" value="ZF_RING_1"/>
    <property type="match status" value="1"/>
</dbReference>
<protein>
    <recommendedName>
        <fullName evidence="9">E3 ubiquitin-protein ligase</fullName>
        <ecNumber evidence="9">2.3.2.27</ecNumber>
    </recommendedName>
</protein>
<comment type="pathway">
    <text evidence="2 9">Protein modification; protein ubiquitination.</text>
</comment>
<dbReference type="InterPro" id="IPR013083">
    <property type="entry name" value="Znf_RING/FYVE/PHD"/>
</dbReference>